<protein>
    <submittedName>
        <fullName evidence="1">Uncharacterized protein</fullName>
    </submittedName>
</protein>
<evidence type="ECO:0000313" key="1">
    <source>
        <dbReference type="EMBL" id="ONI27610.1"/>
    </source>
</evidence>
<proteinExistence type="predicted"/>
<gene>
    <name evidence="1" type="ORF">PRUPE_1G096300</name>
</gene>
<accession>A0A251QVX6</accession>
<reference evidence="1 2" key="1">
    <citation type="journal article" date="2013" name="Nat. Genet.">
        <title>The high-quality draft genome of peach (Prunus persica) identifies unique patterns of genetic diversity, domestication and genome evolution.</title>
        <authorList>
            <consortium name="International Peach Genome Initiative"/>
            <person name="Verde I."/>
            <person name="Abbott A.G."/>
            <person name="Scalabrin S."/>
            <person name="Jung S."/>
            <person name="Shu S."/>
            <person name="Marroni F."/>
            <person name="Zhebentyayeva T."/>
            <person name="Dettori M.T."/>
            <person name="Grimwood J."/>
            <person name="Cattonaro F."/>
            <person name="Zuccolo A."/>
            <person name="Rossini L."/>
            <person name="Jenkins J."/>
            <person name="Vendramin E."/>
            <person name="Meisel L.A."/>
            <person name="Decroocq V."/>
            <person name="Sosinski B."/>
            <person name="Prochnik S."/>
            <person name="Mitros T."/>
            <person name="Policriti A."/>
            <person name="Cipriani G."/>
            <person name="Dondini L."/>
            <person name="Ficklin S."/>
            <person name="Goodstein D.M."/>
            <person name="Xuan P."/>
            <person name="Del Fabbro C."/>
            <person name="Aramini V."/>
            <person name="Copetti D."/>
            <person name="Gonzalez S."/>
            <person name="Horner D.S."/>
            <person name="Falchi R."/>
            <person name="Lucas S."/>
            <person name="Mica E."/>
            <person name="Maldonado J."/>
            <person name="Lazzari B."/>
            <person name="Bielenberg D."/>
            <person name="Pirona R."/>
            <person name="Miculan M."/>
            <person name="Barakat A."/>
            <person name="Testolin R."/>
            <person name="Stella A."/>
            <person name="Tartarini S."/>
            <person name="Tonutti P."/>
            <person name="Arus P."/>
            <person name="Orellana A."/>
            <person name="Wells C."/>
            <person name="Main D."/>
            <person name="Vizzotto G."/>
            <person name="Silva H."/>
            <person name="Salamini F."/>
            <person name="Schmutz J."/>
            <person name="Morgante M."/>
            <person name="Rokhsar D.S."/>
        </authorList>
    </citation>
    <scope>NUCLEOTIDE SEQUENCE [LARGE SCALE GENOMIC DNA]</scope>
    <source>
        <strain evidence="2">cv. Nemared</strain>
    </source>
</reference>
<dbReference type="Proteomes" id="UP000006882">
    <property type="component" value="Chromosome G1"/>
</dbReference>
<dbReference type="PANTHER" id="PTHR46890">
    <property type="entry name" value="NON-LTR RETROLELEMENT REVERSE TRANSCRIPTASE-LIKE PROTEIN-RELATED"/>
    <property type="match status" value="1"/>
</dbReference>
<evidence type="ECO:0000313" key="2">
    <source>
        <dbReference type="Proteomes" id="UP000006882"/>
    </source>
</evidence>
<dbReference type="PANTHER" id="PTHR46890:SF48">
    <property type="entry name" value="RNA-DIRECTED DNA POLYMERASE"/>
    <property type="match status" value="1"/>
</dbReference>
<dbReference type="eggNOG" id="KOG1075">
    <property type="taxonomic scope" value="Eukaryota"/>
</dbReference>
<dbReference type="InterPro" id="IPR052343">
    <property type="entry name" value="Retrotransposon-Effector_Assoc"/>
</dbReference>
<name>A0A251QVX6_PRUPE</name>
<dbReference type="EMBL" id="CM007651">
    <property type="protein sequence ID" value="ONI27610.1"/>
    <property type="molecule type" value="Genomic_DNA"/>
</dbReference>
<dbReference type="Gramene" id="ONI27610">
    <property type="protein sequence ID" value="ONI27610"/>
    <property type="gene ID" value="PRUPE_1G096300"/>
</dbReference>
<keyword evidence="2" id="KW-1185">Reference proteome</keyword>
<dbReference type="AlphaFoldDB" id="A0A251QVX6"/>
<organism evidence="1 2">
    <name type="scientific">Prunus persica</name>
    <name type="common">Peach</name>
    <name type="synonym">Amygdalus persica</name>
    <dbReference type="NCBI Taxonomy" id="3760"/>
    <lineage>
        <taxon>Eukaryota</taxon>
        <taxon>Viridiplantae</taxon>
        <taxon>Streptophyta</taxon>
        <taxon>Embryophyta</taxon>
        <taxon>Tracheophyta</taxon>
        <taxon>Spermatophyta</taxon>
        <taxon>Magnoliopsida</taxon>
        <taxon>eudicotyledons</taxon>
        <taxon>Gunneridae</taxon>
        <taxon>Pentapetalae</taxon>
        <taxon>rosids</taxon>
        <taxon>fabids</taxon>
        <taxon>Rosales</taxon>
        <taxon>Rosaceae</taxon>
        <taxon>Amygdaloideae</taxon>
        <taxon>Amygdaleae</taxon>
        <taxon>Prunus</taxon>
    </lineage>
</organism>
<sequence>MEFPDCFIQLIMGCITYVSYSLLIQGCPLGLLTPTQGLRQGNPLSSYLFLLVTEGFSSSLQKANQDSRVFGVSIVPFAPSLNHLFFANDTLLFCDAEFTQIMELKRLFSLYEATSRQQINFAKFAIYFSPSNSESPQAQLQALPVFPCHE</sequence>